<keyword evidence="3" id="KW-1185">Reference proteome</keyword>
<evidence type="ECO:0000313" key="2">
    <source>
        <dbReference type="EMBL" id="KIM32590.1"/>
    </source>
</evidence>
<evidence type="ECO:0000313" key="3">
    <source>
        <dbReference type="Proteomes" id="UP000054097"/>
    </source>
</evidence>
<protein>
    <recommendedName>
        <fullName evidence="4">Rgp1-domain-containing protein</fullName>
    </recommendedName>
</protein>
<feature type="region of interest" description="Disordered" evidence="1">
    <location>
        <begin position="124"/>
        <end position="150"/>
    </location>
</feature>
<dbReference type="EMBL" id="KN824279">
    <property type="protein sequence ID" value="KIM32590.1"/>
    <property type="molecule type" value="Genomic_DNA"/>
</dbReference>
<dbReference type="HOGENOM" id="CLU_005984_1_0_1"/>
<sequence>MEVTIAPSSSCYFAGEEFRVNITFTNSTAPSAAARSHRRGHSISSAPLARPPTSPGVFSHKYTPSSPVPLNTAPINTPGRRGLVGGNPIPFEHPAKTRLKRLAGTKSLSTSLSQTEVEQIVVEAGSASPSRDRKVSSEKPFPSNHPHARKQSVQWNLIENVPPPTAHLSPHPLSLDVINEVDLASPPVTPGFPSPALAGSSAEPPLPHAAPGAPSSTDSRGAGIEFPRGGNRKSASVGILPIQGAETLLWAYAQVSGNVEIDEDTVDYSNLSIIRTRVARSGPIGGGRMDLHDRNTGSPQQTEGSWSSFFGLSSLSPYRNTSPSPSSFLSSMLSVRANPARMMPQPGPSGAPNSLPTFNPPQSMLAVDLTLAPGESKTYTYTVRLPSALPPTYRGRTFKFSYNLVVGTCRGKVAGADSQSRLLRIPLRVYNHVSVSRPSVRYDLLWPATLTGRSDFGAHVDEVLNTPPRHAVKTGLRPARVGPQGDLLRQFGRDLIRGQVRQDHDDIEDVIDHTTGDGCRLAVEVLTRQAKKGVITGQILQAEQHHDMAINLGRTPFSLDIPSDASPGFGIDVDGKGGGGLEWRVRICFLVGDGNDKLDLVGGDGEWGVSKAAGDGEGLGKLETVECEVPMIVLPAHTVFASIPVSFPV</sequence>
<dbReference type="OrthoDB" id="1918at2759"/>
<reference evidence="3" key="2">
    <citation type="submission" date="2015-01" db="EMBL/GenBank/DDBJ databases">
        <title>Evolutionary Origins and Diversification of the Mycorrhizal Mutualists.</title>
        <authorList>
            <consortium name="DOE Joint Genome Institute"/>
            <consortium name="Mycorrhizal Genomics Consortium"/>
            <person name="Kohler A."/>
            <person name="Kuo A."/>
            <person name="Nagy L.G."/>
            <person name="Floudas D."/>
            <person name="Copeland A."/>
            <person name="Barry K.W."/>
            <person name="Cichocki N."/>
            <person name="Veneault-Fourrey C."/>
            <person name="LaButti K."/>
            <person name="Lindquist E.A."/>
            <person name="Lipzen A."/>
            <person name="Lundell T."/>
            <person name="Morin E."/>
            <person name="Murat C."/>
            <person name="Riley R."/>
            <person name="Ohm R."/>
            <person name="Sun H."/>
            <person name="Tunlid A."/>
            <person name="Henrissat B."/>
            <person name="Grigoriev I.V."/>
            <person name="Hibbett D.S."/>
            <person name="Martin F."/>
        </authorList>
    </citation>
    <scope>NUCLEOTIDE SEQUENCE [LARGE SCALE GENOMIC DNA]</scope>
    <source>
        <strain evidence="3">MAFF 305830</strain>
    </source>
</reference>
<organism evidence="2 3">
    <name type="scientific">Serendipita vermifera MAFF 305830</name>
    <dbReference type="NCBI Taxonomy" id="933852"/>
    <lineage>
        <taxon>Eukaryota</taxon>
        <taxon>Fungi</taxon>
        <taxon>Dikarya</taxon>
        <taxon>Basidiomycota</taxon>
        <taxon>Agaricomycotina</taxon>
        <taxon>Agaricomycetes</taxon>
        <taxon>Sebacinales</taxon>
        <taxon>Serendipitaceae</taxon>
        <taxon>Serendipita</taxon>
    </lineage>
</organism>
<feature type="region of interest" description="Disordered" evidence="1">
    <location>
        <begin position="29"/>
        <end position="57"/>
    </location>
</feature>
<gene>
    <name evidence="2" type="ORF">M408DRAFT_62228</name>
</gene>
<proteinExistence type="predicted"/>
<dbReference type="Proteomes" id="UP000054097">
    <property type="component" value="Unassembled WGS sequence"/>
</dbReference>
<accession>A0A0C3B711</accession>
<name>A0A0C3B711_SERVB</name>
<evidence type="ECO:0008006" key="4">
    <source>
        <dbReference type="Google" id="ProtNLM"/>
    </source>
</evidence>
<dbReference type="AlphaFoldDB" id="A0A0C3B711"/>
<dbReference type="InterPro" id="IPR014848">
    <property type="entry name" value="Rgp1"/>
</dbReference>
<reference evidence="2 3" key="1">
    <citation type="submission" date="2014-04" db="EMBL/GenBank/DDBJ databases">
        <authorList>
            <consortium name="DOE Joint Genome Institute"/>
            <person name="Kuo A."/>
            <person name="Zuccaro A."/>
            <person name="Kohler A."/>
            <person name="Nagy L.G."/>
            <person name="Floudas D."/>
            <person name="Copeland A."/>
            <person name="Barry K.W."/>
            <person name="Cichocki N."/>
            <person name="Veneault-Fourrey C."/>
            <person name="LaButti K."/>
            <person name="Lindquist E.A."/>
            <person name="Lipzen A."/>
            <person name="Lundell T."/>
            <person name="Morin E."/>
            <person name="Murat C."/>
            <person name="Sun H."/>
            <person name="Tunlid A."/>
            <person name="Henrissat B."/>
            <person name="Grigoriev I.V."/>
            <person name="Hibbett D.S."/>
            <person name="Martin F."/>
            <person name="Nordberg H.P."/>
            <person name="Cantor M.N."/>
            <person name="Hua S.X."/>
        </authorList>
    </citation>
    <scope>NUCLEOTIDE SEQUENCE [LARGE SCALE GENOMIC DNA]</scope>
    <source>
        <strain evidence="2 3">MAFF 305830</strain>
    </source>
</reference>
<dbReference type="PANTHER" id="PTHR12507">
    <property type="entry name" value="REDUCED GROWTH PHENOTYPE 1 RGP1, YEAST -RELATED"/>
    <property type="match status" value="1"/>
</dbReference>
<dbReference type="STRING" id="933852.A0A0C3B711"/>
<feature type="region of interest" description="Disordered" evidence="1">
    <location>
        <begin position="189"/>
        <end position="235"/>
    </location>
</feature>
<dbReference type="Pfam" id="PF08737">
    <property type="entry name" value="Rgp1"/>
    <property type="match status" value="1"/>
</dbReference>
<evidence type="ECO:0000256" key="1">
    <source>
        <dbReference type="SAM" id="MobiDB-lite"/>
    </source>
</evidence>